<gene>
    <name evidence="1" type="ORF">EI42_00023</name>
</gene>
<organism evidence="1 2">
    <name type="scientific">Thermosporothrix hazakensis</name>
    <dbReference type="NCBI Taxonomy" id="644383"/>
    <lineage>
        <taxon>Bacteria</taxon>
        <taxon>Bacillati</taxon>
        <taxon>Chloroflexota</taxon>
        <taxon>Ktedonobacteria</taxon>
        <taxon>Ktedonobacterales</taxon>
        <taxon>Thermosporotrichaceae</taxon>
        <taxon>Thermosporothrix</taxon>
    </lineage>
</organism>
<name>A0A326UFS0_THEHA</name>
<comment type="caution">
    <text evidence="1">The sequence shown here is derived from an EMBL/GenBank/DDBJ whole genome shotgun (WGS) entry which is preliminary data.</text>
</comment>
<keyword evidence="2" id="KW-1185">Reference proteome</keyword>
<dbReference type="Proteomes" id="UP000248806">
    <property type="component" value="Unassembled WGS sequence"/>
</dbReference>
<sequence>MKDRRSFVLVEKDEQTCCVVLCPLGTVRAHQGNCRCFIVFIYIPLCVIIKRDRARRDEGVSRGEEVC</sequence>
<accession>A0A326UFS0</accession>
<reference evidence="1 2" key="1">
    <citation type="submission" date="2018-06" db="EMBL/GenBank/DDBJ databases">
        <title>Genomic Encyclopedia of Archaeal and Bacterial Type Strains, Phase II (KMG-II): from individual species to whole genera.</title>
        <authorList>
            <person name="Goeker M."/>
        </authorList>
    </citation>
    <scope>NUCLEOTIDE SEQUENCE [LARGE SCALE GENOMIC DNA]</scope>
    <source>
        <strain evidence="1 2">ATCC BAA-1881</strain>
    </source>
</reference>
<protein>
    <submittedName>
        <fullName evidence="1">Uncharacterized protein</fullName>
    </submittedName>
</protein>
<dbReference type="AlphaFoldDB" id="A0A326UFS0"/>
<evidence type="ECO:0000313" key="2">
    <source>
        <dbReference type="Proteomes" id="UP000248806"/>
    </source>
</evidence>
<dbReference type="EMBL" id="QKUF01000001">
    <property type="protein sequence ID" value="PZW35860.1"/>
    <property type="molecule type" value="Genomic_DNA"/>
</dbReference>
<evidence type="ECO:0000313" key="1">
    <source>
        <dbReference type="EMBL" id="PZW35860.1"/>
    </source>
</evidence>
<proteinExistence type="predicted"/>